<evidence type="ECO:0000256" key="1">
    <source>
        <dbReference type="ARBA" id="ARBA00007529"/>
    </source>
</evidence>
<dbReference type="Gene3D" id="3.10.310.10">
    <property type="entry name" value="Diaminopimelate Epimerase, Chain A, domain 1"/>
    <property type="match status" value="2"/>
</dbReference>
<protein>
    <submittedName>
        <fullName evidence="2">Proline racemase</fullName>
    </submittedName>
</protein>
<dbReference type="FunFam" id="3.10.310.10:FF:000003">
    <property type="entry name" value="Proline racemase"/>
    <property type="match status" value="1"/>
</dbReference>
<dbReference type="Proteomes" id="UP000000466">
    <property type="component" value="Chromosome"/>
</dbReference>
<dbReference type="RefSeq" id="WP_015046139.1">
    <property type="nucleotide sequence ID" value="NC_018868.3"/>
</dbReference>
<dbReference type="STRING" id="1117647.M5M_03785"/>
<dbReference type="GO" id="GO:0047580">
    <property type="term" value="F:4-hydroxyproline epimerase activity"/>
    <property type="evidence" value="ECO:0007669"/>
    <property type="project" value="UniProtKB-ARBA"/>
</dbReference>
<gene>
    <name evidence="2" type="ordered locus">M5M_03785</name>
</gene>
<dbReference type="InterPro" id="IPR008794">
    <property type="entry name" value="Pro_racemase_fam"/>
</dbReference>
<reference evidence="2 3" key="1">
    <citation type="journal article" date="2013" name="Genome Announc.">
        <title>Complete genome sequence of Simiduia agarivorans SA1(T), a marine bacterium able to degrade a variety of polysaccharides.</title>
        <authorList>
            <person name="Lin S.Y."/>
            <person name="Shieh W.Y."/>
            <person name="Chen J.S."/>
            <person name="Tang S.L."/>
        </authorList>
    </citation>
    <scope>NUCLEOTIDE SEQUENCE [LARGE SCALE GENOMIC DNA]</scope>
    <source>
        <strain evidence="3">DSM 21679 / JCM 13881 / BCRC 17597 / SA1</strain>
    </source>
</reference>
<dbReference type="Pfam" id="PF05544">
    <property type="entry name" value="Pro_racemase"/>
    <property type="match status" value="1"/>
</dbReference>
<dbReference type="SUPFAM" id="SSF54506">
    <property type="entry name" value="Diaminopimelate epimerase-like"/>
    <property type="match status" value="1"/>
</dbReference>
<dbReference type="KEGG" id="saga:M5M_03785"/>
<evidence type="ECO:0000313" key="2">
    <source>
        <dbReference type="EMBL" id="AFU97966.1"/>
    </source>
</evidence>
<dbReference type="HOGENOM" id="CLU_036729_0_0_6"/>
<dbReference type="OrthoDB" id="181267at2"/>
<accession>K4KG67</accession>
<dbReference type="PANTHER" id="PTHR33442:SF1">
    <property type="entry name" value="TRANS-3-HYDROXY-L-PROLINE DEHYDRATASE"/>
    <property type="match status" value="1"/>
</dbReference>
<name>K4KG67_SIMAS</name>
<dbReference type="AlphaFoldDB" id="K4KG67"/>
<comment type="similarity">
    <text evidence="1">Belongs to the proline racemase family.</text>
</comment>
<keyword evidence="3" id="KW-1185">Reference proteome</keyword>
<organism evidence="2 3">
    <name type="scientific">Simiduia agarivorans (strain DSM 21679 / JCM 13881 / BCRC 17597 / SA1)</name>
    <dbReference type="NCBI Taxonomy" id="1117647"/>
    <lineage>
        <taxon>Bacteria</taxon>
        <taxon>Pseudomonadati</taxon>
        <taxon>Pseudomonadota</taxon>
        <taxon>Gammaproteobacteria</taxon>
        <taxon>Cellvibrionales</taxon>
        <taxon>Cellvibrionaceae</taxon>
        <taxon>Simiduia</taxon>
    </lineage>
</organism>
<dbReference type="SFLD" id="SFLDS00028">
    <property type="entry name" value="Proline_Racemase"/>
    <property type="match status" value="1"/>
</dbReference>
<dbReference type="PIRSF" id="PIRSF029792">
    <property type="entry name" value="Pro_racemase"/>
    <property type="match status" value="1"/>
</dbReference>
<proteinExistence type="inferred from homology"/>
<dbReference type="EMBL" id="CP003746">
    <property type="protein sequence ID" value="AFU97966.1"/>
    <property type="molecule type" value="Genomic_DNA"/>
</dbReference>
<sequence>MPAQFDAFQAPPHYQSIRCIDMHTGGEPLRVILSGFPALNGSTQLARRADCLARWDGLRQALMLEPRGHADMYGALITPPERASSDFGVLFLHNEGYSTMCGHAVIALARLSVDCGMVPPGLPLRIDTPAGQVCAISDERGNASFINVPSFVESTQLALHHPEYGDISVDIAFGGAYYAFVDARRFNLTLVPANARRLIDLGSQIKSLAAAAIKLRHPDHPDLSFLYGVIFTDDSPVAGVHSRHVCVFADGELDRSPTGTGVSARVALLHHRGLVSQGESIVIDSILGSPFTITLEQTTHHAARVAIIPRIAGCAHVTGRHEFLIDPDDPLATGFFLR</sequence>
<dbReference type="GO" id="GO:0016836">
    <property type="term" value="F:hydro-lyase activity"/>
    <property type="evidence" value="ECO:0007669"/>
    <property type="project" value="TreeGrafter"/>
</dbReference>
<evidence type="ECO:0000313" key="3">
    <source>
        <dbReference type="Proteomes" id="UP000000466"/>
    </source>
</evidence>
<dbReference type="eggNOG" id="COG3938">
    <property type="taxonomic scope" value="Bacteria"/>
</dbReference>
<dbReference type="PANTHER" id="PTHR33442">
    <property type="entry name" value="TRANS-3-HYDROXY-L-PROLINE DEHYDRATASE"/>
    <property type="match status" value="1"/>
</dbReference>